<gene>
    <name evidence="2" type="ORF">Malapachy_1018</name>
</gene>
<name>A0A0M8MLF5_9BASI</name>
<feature type="chain" id="PRO_5005818577" description="Macrofage activating glycoprotein" evidence="1">
    <location>
        <begin position="23"/>
        <end position="286"/>
    </location>
</feature>
<proteinExistence type="predicted"/>
<feature type="signal peptide" evidence="1">
    <location>
        <begin position="1"/>
        <end position="22"/>
    </location>
</feature>
<keyword evidence="3" id="KW-1185">Reference proteome</keyword>
<sequence>MVRMPLAAIAAASLASLGMCASMPFSIYFPPTQWQQGQAGTNSCGQYGPSSPTSLCQNIFINSASDFCLWAPQTVGHVGPMETSVVSYCTKSGYGTRLVPDGTIKSAYFLQSDSFVQITGHGDFTRINVQKGDDGGELDPHGATGLGNPIGGLVWSRSVRGREGEWVQLPEWNMFLSDSEFSMRACWGPNATSYCPHVYDVMGSYFNEPGKYDDGVFEDCLSDDGQFPGVYGTSTFMQGQSHTPKPHAPGKTSQCHTYATVRQGQAPNPLFHSGFFFRRQHPQVHA</sequence>
<dbReference type="Proteomes" id="UP000037751">
    <property type="component" value="Unassembled WGS sequence"/>
</dbReference>
<dbReference type="AlphaFoldDB" id="A0A0M8MLF5"/>
<protein>
    <recommendedName>
        <fullName evidence="4">Macrofage activating glycoprotein</fullName>
    </recommendedName>
</protein>
<dbReference type="RefSeq" id="XP_017992498.1">
    <property type="nucleotide sequence ID" value="XM_018135530.1"/>
</dbReference>
<keyword evidence="1" id="KW-0732">Signal</keyword>
<evidence type="ECO:0000313" key="3">
    <source>
        <dbReference type="Proteomes" id="UP000037751"/>
    </source>
</evidence>
<dbReference type="EMBL" id="LGAV01000003">
    <property type="protein sequence ID" value="KOS14866.1"/>
    <property type="molecule type" value="Genomic_DNA"/>
</dbReference>
<evidence type="ECO:0000256" key="1">
    <source>
        <dbReference type="SAM" id="SignalP"/>
    </source>
</evidence>
<dbReference type="STRING" id="77020.A0A0M8MLF5"/>
<dbReference type="VEuPathDB" id="FungiDB:Malapachy_1018"/>
<comment type="caution">
    <text evidence="2">The sequence shown here is derived from an EMBL/GenBank/DDBJ whole genome shotgun (WGS) entry which is preliminary data.</text>
</comment>
<evidence type="ECO:0008006" key="4">
    <source>
        <dbReference type="Google" id="ProtNLM"/>
    </source>
</evidence>
<organism evidence="2 3">
    <name type="scientific">Malassezia pachydermatis</name>
    <dbReference type="NCBI Taxonomy" id="77020"/>
    <lineage>
        <taxon>Eukaryota</taxon>
        <taxon>Fungi</taxon>
        <taxon>Dikarya</taxon>
        <taxon>Basidiomycota</taxon>
        <taxon>Ustilaginomycotina</taxon>
        <taxon>Malasseziomycetes</taxon>
        <taxon>Malasseziales</taxon>
        <taxon>Malasseziaceae</taxon>
        <taxon>Malassezia</taxon>
    </lineage>
</organism>
<dbReference type="OrthoDB" id="2564904at2759"/>
<evidence type="ECO:0000313" key="2">
    <source>
        <dbReference type="EMBL" id="KOS14866.1"/>
    </source>
</evidence>
<dbReference type="GeneID" id="28727405"/>
<accession>A0A0M8MLF5</accession>
<reference evidence="2 3" key="1">
    <citation type="submission" date="2015-07" db="EMBL/GenBank/DDBJ databases">
        <title>Draft Genome Sequence of Malassezia furfur CBS1878 and Malassezia pachydermatis CBS1879.</title>
        <authorList>
            <person name="Triana S."/>
            <person name="Ohm R."/>
            <person name="Gonzalez A."/>
            <person name="DeCock H."/>
            <person name="Restrepo S."/>
            <person name="Celis A."/>
        </authorList>
    </citation>
    <scope>NUCLEOTIDE SEQUENCE [LARGE SCALE GENOMIC DNA]</scope>
    <source>
        <strain evidence="2 3">CBS 1879</strain>
    </source>
</reference>